<sequence>MNMPRVVIPSDTKLLLLYEEHAITESCAKAPHELTFKDSSQSDKTIMVMPEDIEAAGLSLQNLSNLTEAQFNNLVAIAERR</sequence>
<dbReference type="Proteomes" id="UP001176961">
    <property type="component" value="Unassembled WGS sequence"/>
</dbReference>
<accession>A0AA36MCQ9</accession>
<gene>
    <name evidence="1" type="ORF">CYNAS_LOCUS17658</name>
    <name evidence="2" type="ORF">CYNAS_LOCUS17659</name>
</gene>
<evidence type="ECO:0000313" key="1">
    <source>
        <dbReference type="EMBL" id="CAJ0605675.1"/>
    </source>
</evidence>
<protein>
    <submittedName>
        <fullName evidence="1">Uncharacterized protein</fullName>
    </submittedName>
</protein>
<name>A0AA36MCQ9_CYLNA</name>
<dbReference type="EMBL" id="CATQJL010000316">
    <property type="protein sequence ID" value="CAJ0605676.1"/>
    <property type="molecule type" value="Genomic_DNA"/>
</dbReference>
<keyword evidence="3" id="KW-1185">Reference proteome</keyword>
<evidence type="ECO:0000313" key="3">
    <source>
        <dbReference type="Proteomes" id="UP001176961"/>
    </source>
</evidence>
<dbReference type="EMBL" id="CATQJL010000316">
    <property type="protein sequence ID" value="CAJ0605675.1"/>
    <property type="molecule type" value="Genomic_DNA"/>
</dbReference>
<proteinExistence type="predicted"/>
<dbReference type="AlphaFoldDB" id="A0AA36MCQ9"/>
<comment type="caution">
    <text evidence="1">The sequence shown here is derived from an EMBL/GenBank/DDBJ whole genome shotgun (WGS) entry which is preliminary data.</text>
</comment>
<reference evidence="1" key="1">
    <citation type="submission" date="2023-07" db="EMBL/GenBank/DDBJ databases">
        <authorList>
            <consortium name="CYATHOMIX"/>
        </authorList>
    </citation>
    <scope>NUCLEOTIDE SEQUENCE</scope>
    <source>
        <strain evidence="1">N/A</strain>
    </source>
</reference>
<organism evidence="1 3">
    <name type="scientific">Cylicocyclus nassatus</name>
    <name type="common">Nematode worm</name>
    <dbReference type="NCBI Taxonomy" id="53992"/>
    <lineage>
        <taxon>Eukaryota</taxon>
        <taxon>Metazoa</taxon>
        <taxon>Ecdysozoa</taxon>
        <taxon>Nematoda</taxon>
        <taxon>Chromadorea</taxon>
        <taxon>Rhabditida</taxon>
        <taxon>Rhabditina</taxon>
        <taxon>Rhabditomorpha</taxon>
        <taxon>Strongyloidea</taxon>
        <taxon>Strongylidae</taxon>
        <taxon>Cylicocyclus</taxon>
    </lineage>
</organism>
<evidence type="ECO:0000313" key="2">
    <source>
        <dbReference type="EMBL" id="CAJ0605676.1"/>
    </source>
</evidence>